<feature type="transmembrane region" description="Helical" evidence="6">
    <location>
        <begin position="274"/>
        <end position="292"/>
    </location>
</feature>
<feature type="transmembrane region" description="Helical" evidence="6">
    <location>
        <begin position="100"/>
        <end position="119"/>
    </location>
</feature>
<reference evidence="8 9" key="1">
    <citation type="submission" date="2022-10" db="EMBL/GenBank/DDBJ databases">
        <title>Roseococcus glaciei nov., sp. nov., isolated from glacier.</title>
        <authorList>
            <person name="Liu Q."/>
            <person name="Xin Y.-H."/>
        </authorList>
    </citation>
    <scope>NUCLEOTIDE SEQUENCE [LARGE SCALE GENOMIC DNA]</scope>
    <source>
        <strain evidence="8 9">MDT2-1-1</strain>
    </source>
</reference>
<evidence type="ECO:0000313" key="9">
    <source>
        <dbReference type="Proteomes" id="UP001526430"/>
    </source>
</evidence>
<gene>
    <name evidence="8" type="ORF">OF850_11105</name>
</gene>
<comment type="caution">
    <text evidence="8">The sequence shown here is derived from an EMBL/GenBank/DDBJ whole genome shotgun (WGS) entry which is preliminary data.</text>
</comment>
<evidence type="ECO:0000256" key="6">
    <source>
        <dbReference type="SAM" id="Phobius"/>
    </source>
</evidence>
<sequence length="385" mass="39666">MSAAAAPMGLLALGGFATGFGMRLLDPLLPLMAAGFNTTVSAVAVLIAAFMLPYGAGQILNGPLGDRFGKPRVASLALLLYGSVTMLAVLSATLGELTAMRALGGLFAGAVIPLLMAHVGDSVPYEERQGAIGRFLTGNVMATMLAGPISGMLGEALGWRASFLASGMLAFGVGSLLHWRLVRGMPTPPRSALSAFAGYARLLRAKAGRRLMLVAALNGSLLFGGAFPFIPSFLIEEFRLSAGGAGLVAAGFGVGALLYTRIAKRLVARFGENGLLRLGGLSLAVLLSAIALSPHWGVVLAAQLCIGLAFFMFHGVLQARATEALPEARGTAVSAFAMALFLGQTVGSLVFAGLIAWVGYRWGFGVASLGICLLFAYAGRSEKEA</sequence>
<feature type="transmembrane region" description="Helical" evidence="6">
    <location>
        <begin position="131"/>
        <end position="149"/>
    </location>
</feature>
<dbReference type="PANTHER" id="PTHR43124">
    <property type="entry name" value="PURINE EFFLUX PUMP PBUE"/>
    <property type="match status" value="1"/>
</dbReference>
<keyword evidence="4 6" id="KW-1133">Transmembrane helix</keyword>
<name>A0ABT3NVL7_9PROT</name>
<keyword evidence="5 6" id="KW-0472">Membrane</keyword>
<dbReference type="EMBL" id="JAPFQI010000007">
    <property type="protein sequence ID" value="MCW8086177.1"/>
    <property type="molecule type" value="Genomic_DNA"/>
</dbReference>
<accession>A0ABT3NVL7</accession>
<keyword evidence="2" id="KW-1003">Cell membrane</keyword>
<feature type="transmembrane region" description="Helical" evidence="6">
    <location>
        <begin position="73"/>
        <end position="94"/>
    </location>
</feature>
<dbReference type="RefSeq" id="WP_301590164.1">
    <property type="nucleotide sequence ID" value="NZ_JAPFQI010000007.1"/>
</dbReference>
<evidence type="ECO:0000256" key="1">
    <source>
        <dbReference type="ARBA" id="ARBA00004651"/>
    </source>
</evidence>
<dbReference type="PROSITE" id="PS50850">
    <property type="entry name" value="MFS"/>
    <property type="match status" value="1"/>
</dbReference>
<keyword evidence="3 6" id="KW-0812">Transmembrane</keyword>
<dbReference type="InterPro" id="IPR036259">
    <property type="entry name" value="MFS_trans_sf"/>
</dbReference>
<organism evidence="8 9">
    <name type="scientific">Sabulicella glaciei</name>
    <dbReference type="NCBI Taxonomy" id="2984948"/>
    <lineage>
        <taxon>Bacteria</taxon>
        <taxon>Pseudomonadati</taxon>
        <taxon>Pseudomonadota</taxon>
        <taxon>Alphaproteobacteria</taxon>
        <taxon>Acetobacterales</taxon>
        <taxon>Acetobacteraceae</taxon>
        <taxon>Sabulicella</taxon>
    </lineage>
</organism>
<feature type="domain" description="Major facilitator superfamily (MFS) profile" evidence="7">
    <location>
        <begin position="7"/>
        <end position="385"/>
    </location>
</feature>
<dbReference type="InterPro" id="IPR050189">
    <property type="entry name" value="MFS_Efflux_Transporters"/>
</dbReference>
<feature type="transmembrane region" description="Helical" evidence="6">
    <location>
        <begin position="211"/>
        <end position="230"/>
    </location>
</feature>
<dbReference type="InterPro" id="IPR020846">
    <property type="entry name" value="MFS_dom"/>
</dbReference>
<evidence type="ECO:0000256" key="2">
    <source>
        <dbReference type="ARBA" id="ARBA00022475"/>
    </source>
</evidence>
<evidence type="ECO:0000313" key="8">
    <source>
        <dbReference type="EMBL" id="MCW8086177.1"/>
    </source>
</evidence>
<feature type="transmembrane region" description="Helical" evidence="6">
    <location>
        <begin position="362"/>
        <end position="379"/>
    </location>
</feature>
<evidence type="ECO:0000256" key="3">
    <source>
        <dbReference type="ARBA" id="ARBA00022692"/>
    </source>
</evidence>
<dbReference type="SUPFAM" id="SSF103473">
    <property type="entry name" value="MFS general substrate transporter"/>
    <property type="match status" value="1"/>
</dbReference>
<comment type="subcellular location">
    <subcellularLocation>
        <location evidence="1">Cell membrane</location>
        <topology evidence="1">Multi-pass membrane protein</topology>
    </subcellularLocation>
</comment>
<feature type="transmembrane region" description="Helical" evidence="6">
    <location>
        <begin position="298"/>
        <end position="319"/>
    </location>
</feature>
<feature type="transmembrane region" description="Helical" evidence="6">
    <location>
        <begin position="242"/>
        <end position="262"/>
    </location>
</feature>
<keyword evidence="9" id="KW-1185">Reference proteome</keyword>
<feature type="transmembrane region" description="Helical" evidence="6">
    <location>
        <begin position="161"/>
        <end position="182"/>
    </location>
</feature>
<feature type="transmembrane region" description="Helical" evidence="6">
    <location>
        <begin position="27"/>
        <end position="52"/>
    </location>
</feature>
<dbReference type="InterPro" id="IPR011701">
    <property type="entry name" value="MFS"/>
</dbReference>
<evidence type="ECO:0000256" key="4">
    <source>
        <dbReference type="ARBA" id="ARBA00022989"/>
    </source>
</evidence>
<feature type="transmembrane region" description="Helical" evidence="6">
    <location>
        <begin position="331"/>
        <end position="356"/>
    </location>
</feature>
<evidence type="ECO:0000256" key="5">
    <source>
        <dbReference type="ARBA" id="ARBA00023136"/>
    </source>
</evidence>
<dbReference type="PANTHER" id="PTHR43124:SF3">
    <property type="entry name" value="CHLORAMPHENICOL EFFLUX PUMP RV0191"/>
    <property type="match status" value="1"/>
</dbReference>
<dbReference type="Proteomes" id="UP001526430">
    <property type="component" value="Unassembled WGS sequence"/>
</dbReference>
<dbReference type="CDD" id="cd17324">
    <property type="entry name" value="MFS_NepI_like"/>
    <property type="match status" value="1"/>
</dbReference>
<dbReference type="Gene3D" id="1.20.1250.20">
    <property type="entry name" value="MFS general substrate transporter like domains"/>
    <property type="match status" value="1"/>
</dbReference>
<dbReference type="Pfam" id="PF07690">
    <property type="entry name" value="MFS_1"/>
    <property type="match status" value="1"/>
</dbReference>
<proteinExistence type="predicted"/>
<evidence type="ECO:0000259" key="7">
    <source>
        <dbReference type="PROSITE" id="PS50850"/>
    </source>
</evidence>
<protein>
    <submittedName>
        <fullName evidence="8">MFS transporter</fullName>
    </submittedName>
</protein>